<evidence type="ECO:0000259" key="3">
    <source>
        <dbReference type="PROSITE" id="PS50175"/>
    </source>
</evidence>
<reference evidence="4" key="2">
    <citation type="journal article" date="2023" name="Science">
        <title>Genomic signatures of disease resistance in endangered staghorn corals.</title>
        <authorList>
            <person name="Vollmer S.V."/>
            <person name="Selwyn J.D."/>
            <person name="Despard B.A."/>
            <person name="Roesel C.L."/>
        </authorList>
    </citation>
    <scope>NUCLEOTIDE SEQUENCE</scope>
    <source>
        <strain evidence="4">K2</strain>
    </source>
</reference>
<dbReference type="CDD" id="cd00303">
    <property type="entry name" value="retropepsin_like"/>
    <property type="match status" value="1"/>
</dbReference>
<dbReference type="EMBL" id="JARQWQ010000028">
    <property type="protein sequence ID" value="KAK2562724.1"/>
    <property type="molecule type" value="Genomic_DNA"/>
</dbReference>
<keyword evidence="5" id="KW-1185">Reference proteome</keyword>
<reference evidence="4" key="1">
    <citation type="journal article" date="2023" name="G3 (Bethesda)">
        <title>Whole genome assembly and annotation of the endangered Caribbean coral Acropora cervicornis.</title>
        <authorList>
            <person name="Selwyn J.D."/>
            <person name="Vollmer S.V."/>
        </authorList>
    </citation>
    <scope>NUCLEOTIDE SEQUENCE</scope>
    <source>
        <strain evidence="4">K2</strain>
    </source>
</reference>
<protein>
    <recommendedName>
        <fullName evidence="3">Peptidase A2 domain-containing protein</fullName>
    </recommendedName>
</protein>
<proteinExistence type="predicted"/>
<feature type="region of interest" description="Disordered" evidence="2">
    <location>
        <begin position="345"/>
        <end position="380"/>
    </location>
</feature>
<feature type="non-terminal residue" evidence="4">
    <location>
        <position position="380"/>
    </location>
</feature>
<gene>
    <name evidence="4" type="ORF">P5673_014440</name>
</gene>
<feature type="compositionally biased region" description="Basic and acidic residues" evidence="2">
    <location>
        <begin position="365"/>
        <end position="380"/>
    </location>
</feature>
<dbReference type="InterPro" id="IPR021109">
    <property type="entry name" value="Peptidase_aspartic_dom_sf"/>
</dbReference>
<dbReference type="PROSITE" id="PS00141">
    <property type="entry name" value="ASP_PROTEASE"/>
    <property type="match status" value="1"/>
</dbReference>
<accession>A0AAD9QJZ8</accession>
<evidence type="ECO:0000313" key="4">
    <source>
        <dbReference type="EMBL" id="KAK2562724.1"/>
    </source>
</evidence>
<feature type="compositionally biased region" description="Polar residues" evidence="2">
    <location>
        <begin position="345"/>
        <end position="364"/>
    </location>
</feature>
<dbReference type="PROSITE" id="PS50175">
    <property type="entry name" value="ASP_PROT_RETROV"/>
    <property type="match status" value="1"/>
</dbReference>
<evidence type="ECO:0000313" key="5">
    <source>
        <dbReference type="Proteomes" id="UP001249851"/>
    </source>
</evidence>
<dbReference type="Gene3D" id="2.40.70.10">
    <property type="entry name" value="Acid Proteases"/>
    <property type="match status" value="1"/>
</dbReference>
<evidence type="ECO:0000256" key="1">
    <source>
        <dbReference type="ARBA" id="ARBA00022801"/>
    </source>
</evidence>
<organism evidence="4 5">
    <name type="scientific">Acropora cervicornis</name>
    <name type="common">Staghorn coral</name>
    <dbReference type="NCBI Taxonomy" id="6130"/>
    <lineage>
        <taxon>Eukaryota</taxon>
        <taxon>Metazoa</taxon>
        <taxon>Cnidaria</taxon>
        <taxon>Anthozoa</taxon>
        <taxon>Hexacorallia</taxon>
        <taxon>Scleractinia</taxon>
        <taxon>Astrocoeniina</taxon>
        <taxon>Acroporidae</taxon>
        <taxon>Acropora</taxon>
    </lineage>
</organism>
<dbReference type="Pfam" id="PF13975">
    <property type="entry name" value="gag-asp_proteas"/>
    <property type="match status" value="1"/>
</dbReference>
<dbReference type="GO" id="GO:0004190">
    <property type="term" value="F:aspartic-type endopeptidase activity"/>
    <property type="evidence" value="ECO:0007669"/>
    <property type="project" value="InterPro"/>
</dbReference>
<dbReference type="InterPro" id="IPR001969">
    <property type="entry name" value="Aspartic_peptidase_AS"/>
</dbReference>
<evidence type="ECO:0000256" key="2">
    <source>
        <dbReference type="SAM" id="MobiDB-lite"/>
    </source>
</evidence>
<dbReference type="Proteomes" id="UP001249851">
    <property type="component" value="Unassembled WGS sequence"/>
</dbReference>
<dbReference type="SUPFAM" id="SSF50630">
    <property type="entry name" value="Acid proteases"/>
    <property type="match status" value="1"/>
</dbReference>
<keyword evidence="1" id="KW-0378">Hydrolase</keyword>
<feature type="domain" description="Peptidase A2" evidence="3">
    <location>
        <begin position="140"/>
        <end position="219"/>
    </location>
</feature>
<dbReference type="AlphaFoldDB" id="A0AAD9QJZ8"/>
<comment type="caution">
    <text evidence="4">The sequence shown here is derived from an EMBL/GenBank/DDBJ whole genome shotgun (WGS) entry which is preliminary data.</text>
</comment>
<sequence length="380" mass="42330">MLRLPDTLSFEDFTVKLAERFDSGKTCKDYKLQLQIYNFQKPSEDMESYGDSLMELAENAYPDATSSSADEKITGEIRELKELVLGINKKVEELEKKTTEKDSTVYRKGPVTCYACRHCVTSSISDADIYISGLVNHQIVPIMLDTGATVSVVSEELWRKCGGYSSLLPVAATLTAANGNQIEVQGQAEVRLRLAEFDILWTVIVARGLSHDCLLGTDFFHQYRCKICYDTGTFMAGSTEVPIRYQKVKPVVCRVVLQSDTEIELGTERIIGRQLESGFERNSESPGVIEGMRTVRKKQGDLCRAFPCSSLGWRCSYTPIKLSIGHVIGFYHPLSSLNGETTSSQVGVNVSQDTQQKCSNQTGDTESRVKESEKMGVERE</sequence>
<dbReference type="GO" id="GO:0006508">
    <property type="term" value="P:proteolysis"/>
    <property type="evidence" value="ECO:0007669"/>
    <property type="project" value="InterPro"/>
</dbReference>
<name>A0AAD9QJZ8_ACRCE</name>
<dbReference type="InterPro" id="IPR001995">
    <property type="entry name" value="Peptidase_A2_cat"/>
</dbReference>